<dbReference type="Proteomes" id="UP000005237">
    <property type="component" value="Unassembled WGS sequence"/>
</dbReference>
<evidence type="ECO:0000313" key="1">
    <source>
        <dbReference type="EnsemblMetazoa" id="CJA34303.1"/>
    </source>
</evidence>
<evidence type="ECO:0000313" key="2">
    <source>
        <dbReference type="Proteomes" id="UP000005237"/>
    </source>
</evidence>
<dbReference type="AlphaFoldDB" id="A0A8R1IE59"/>
<accession>A0A8R1IE59</accession>
<name>A0A8R1IE59_CAEJA</name>
<reference evidence="1" key="2">
    <citation type="submission" date="2022-06" db="UniProtKB">
        <authorList>
            <consortium name="EnsemblMetazoa"/>
        </authorList>
    </citation>
    <scope>IDENTIFICATION</scope>
    <source>
        <strain evidence="1">DF5081</strain>
    </source>
</reference>
<organism evidence="1 2">
    <name type="scientific">Caenorhabditis japonica</name>
    <dbReference type="NCBI Taxonomy" id="281687"/>
    <lineage>
        <taxon>Eukaryota</taxon>
        <taxon>Metazoa</taxon>
        <taxon>Ecdysozoa</taxon>
        <taxon>Nematoda</taxon>
        <taxon>Chromadorea</taxon>
        <taxon>Rhabditida</taxon>
        <taxon>Rhabditina</taxon>
        <taxon>Rhabditomorpha</taxon>
        <taxon>Rhabditoidea</taxon>
        <taxon>Rhabditidae</taxon>
        <taxon>Peloderinae</taxon>
        <taxon>Caenorhabditis</taxon>
    </lineage>
</organism>
<reference evidence="2" key="1">
    <citation type="submission" date="2010-08" db="EMBL/GenBank/DDBJ databases">
        <authorList>
            <consortium name="Caenorhabditis japonica Sequencing Consortium"/>
            <person name="Wilson R.K."/>
        </authorList>
    </citation>
    <scope>NUCLEOTIDE SEQUENCE [LARGE SCALE GENOMIC DNA]</scope>
    <source>
        <strain evidence="2">DF5081</strain>
    </source>
</reference>
<protein>
    <submittedName>
        <fullName evidence="1">Uncharacterized protein</fullName>
    </submittedName>
</protein>
<sequence length="117" mass="13544">MSEWLRRLTRNQLGSARVDATSSAMTSSRGYHRVDSSDVASLLMQEEDDNPHEALLQRNGDDYASTYHHMGVEYDSDEELERNEMDDRVAEIPEGFHRRQRRRLIIRQNGVCGLTFS</sequence>
<keyword evidence="2" id="KW-1185">Reference proteome</keyword>
<dbReference type="EnsemblMetazoa" id="CJA34303.1">
    <property type="protein sequence ID" value="CJA34303.1"/>
    <property type="gene ID" value="WBGene00210150"/>
</dbReference>
<proteinExistence type="predicted"/>